<dbReference type="SUPFAM" id="SSF51197">
    <property type="entry name" value="Clavaminate synthase-like"/>
    <property type="match status" value="1"/>
</dbReference>
<evidence type="ECO:0000256" key="1">
    <source>
        <dbReference type="SAM" id="MobiDB-lite"/>
    </source>
</evidence>
<dbReference type="InterPro" id="IPR010856">
    <property type="entry name" value="Gig2-like"/>
</dbReference>
<protein>
    <submittedName>
        <fullName evidence="2">Putative duf1479 domain protein</fullName>
    </submittedName>
</protein>
<evidence type="ECO:0000313" key="2">
    <source>
        <dbReference type="EMBL" id="EON96218.1"/>
    </source>
</evidence>
<dbReference type="Gene3D" id="2.60.120.330">
    <property type="entry name" value="B-lactam Antibiotic, Isopenicillin N Synthase, Chain"/>
    <property type="match status" value="1"/>
</dbReference>
<dbReference type="GeneID" id="19329122"/>
<sequence>MPSSNGEWPDWPELTPETGELDPENVKIKKDIAATYGEAALRKSWIAVCDKLKDLTNDITTKGTSVIPELAYDDVFKLSDIEKQRLRDVGCFVVRGLVPEETANGWFEDLNNYVKENKGAIGGWPAETPYILRLYWSKTQMEARTHPRAMALHRALNTLWHDDDDADKAFAEPLVYADAARIRPPGEPFRGLGPHIDAGSLSRWADSDYRKVYEKVWTGSPDEYDPYDLTDRKRANPAHFAGNAHSHVLRLWQGWTALTSAGAYEGSLMLYPEIKTTIAYVLLRPFFKPPANKEDILDAEKWTFDIEDPWFPGVWRNTSQELSPEAFPHLQLKDCLVHIPKMGPGDTVWWHCDMCHAVEIEHRGNGISSVAYVAATPTTDINLAYVRRQLNAFLNGTPPEDFPGGCNESALKGYPGNKIVLNGDAGRKAVGFAI</sequence>
<dbReference type="HOGENOM" id="CLU_011148_0_0_1"/>
<reference evidence="3" key="1">
    <citation type="journal article" date="2013" name="Genome Announc.">
        <title>Draft genome sequence of the ascomycete Phaeoacremonium aleophilum strain UCR-PA7, a causal agent of the esca disease complex in grapevines.</title>
        <authorList>
            <person name="Blanco-Ulate B."/>
            <person name="Rolshausen P."/>
            <person name="Cantu D."/>
        </authorList>
    </citation>
    <scope>NUCLEOTIDE SEQUENCE [LARGE SCALE GENOMIC DNA]</scope>
    <source>
        <strain evidence="3">UCR-PA7</strain>
    </source>
</reference>
<dbReference type="eggNOG" id="ENOG502QW87">
    <property type="taxonomic scope" value="Eukaryota"/>
</dbReference>
<dbReference type="KEGG" id="tmn:UCRPA7_8285"/>
<dbReference type="AlphaFoldDB" id="R8BAA4"/>
<dbReference type="InterPro" id="IPR027443">
    <property type="entry name" value="IPNS-like_sf"/>
</dbReference>
<dbReference type="Pfam" id="PF07350">
    <property type="entry name" value="Gig2-like"/>
    <property type="match status" value="1"/>
</dbReference>
<dbReference type="Proteomes" id="UP000014074">
    <property type="component" value="Unassembled WGS sequence"/>
</dbReference>
<proteinExistence type="predicted"/>
<keyword evidence="3" id="KW-1185">Reference proteome</keyword>
<gene>
    <name evidence="2" type="ORF">UCRPA7_8285</name>
</gene>
<dbReference type="PANTHER" id="PTHR30613:SF1">
    <property type="entry name" value="DUF1479 DOMAIN PROTEIN (AFU_ORTHOLOGUE AFUA_5G09280)"/>
    <property type="match status" value="1"/>
</dbReference>
<dbReference type="PANTHER" id="PTHR30613">
    <property type="entry name" value="UNCHARACTERIZED PROTEIN YBIU-RELATED"/>
    <property type="match status" value="1"/>
</dbReference>
<dbReference type="EMBL" id="KB933351">
    <property type="protein sequence ID" value="EON96218.1"/>
    <property type="molecule type" value="Genomic_DNA"/>
</dbReference>
<accession>R8BAA4</accession>
<feature type="region of interest" description="Disordered" evidence="1">
    <location>
        <begin position="1"/>
        <end position="23"/>
    </location>
</feature>
<dbReference type="OrthoDB" id="8249012at2759"/>
<name>R8BAA4_PHAM7</name>
<organism evidence="2 3">
    <name type="scientific">Phaeoacremonium minimum (strain UCR-PA7)</name>
    <name type="common">Esca disease fungus</name>
    <name type="synonym">Togninia minima</name>
    <dbReference type="NCBI Taxonomy" id="1286976"/>
    <lineage>
        <taxon>Eukaryota</taxon>
        <taxon>Fungi</taxon>
        <taxon>Dikarya</taxon>
        <taxon>Ascomycota</taxon>
        <taxon>Pezizomycotina</taxon>
        <taxon>Sordariomycetes</taxon>
        <taxon>Sordariomycetidae</taxon>
        <taxon>Togniniales</taxon>
        <taxon>Togniniaceae</taxon>
        <taxon>Phaeoacremonium</taxon>
    </lineage>
</organism>
<dbReference type="RefSeq" id="XP_007918993.1">
    <property type="nucleotide sequence ID" value="XM_007920802.1"/>
</dbReference>
<evidence type="ECO:0000313" key="3">
    <source>
        <dbReference type="Proteomes" id="UP000014074"/>
    </source>
</evidence>